<protein>
    <submittedName>
        <fullName evidence="1">Putative leucine-rich glioma-inactivated protein 1-like</fullName>
    </submittedName>
</protein>
<dbReference type="InterPro" id="IPR032675">
    <property type="entry name" value="LRR_dom_sf"/>
</dbReference>
<dbReference type="InterPro" id="IPR051295">
    <property type="entry name" value="LGI_related"/>
</dbReference>
<dbReference type="Gene3D" id="3.80.10.10">
    <property type="entry name" value="Ribonuclease Inhibitor"/>
    <property type="match status" value="1"/>
</dbReference>
<proteinExistence type="predicted"/>
<dbReference type="OrthoDB" id="6374742at2759"/>
<dbReference type="AlphaFoldDB" id="A0A3R7MFS1"/>
<evidence type="ECO:0000313" key="1">
    <source>
        <dbReference type="EMBL" id="ROT75180.1"/>
    </source>
</evidence>
<keyword evidence="2" id="KW-1185">Reference proteome</keyword>
<gene>
    <name evidence="1" type="ORF">C7M84_006289</name>
</gene>
<dbReference type="Proteomes" id="UP000283509">
    <property type="component" value="Unassembled WGS sequence"/>
</dbReference>
<dbReference type="EMBL" id="QCYY01001804">
    <property type="protein sequence ID" value="ROT75180.1"/>
    <property type="molecule type" value="Genomic_DNA"/>
</dbReference>
<sequence>MTNIGLQTLSPGMFTEQVNLTTLRLDNNLLTELEENAIIPLNPRFQELSLASNRISEVTHDAIHGLVDNSHVSFVGNNIQTLPVDIWRGIFSQVEPNGIIDLSGNPLECGCDLKWLVVDYASQYLDLLSRETACNSGEFVVDLNPSYFDKFC</sequence>
<accession>A0A3R7MFS1</accession>
<evidence type="ECO:0000313" key="2">
    <source>
        <dbReference type="Proteomes" id="UP000283509"/>
    </source>
</evidence>
<reference evidence="1 2" key="2">
    <citation type="submission" date="2019-01" db="EMBL/GenBank/DDBJ databases">
        <title>The decoding of complex shrimp genome reveals the adaptation for benthos swimmer, frequently molting mechanism and breeding impact on genome.</title>
        <authorList>
            <person name="Sun Y."/>
            <person name="Gao Y."/>
            <person name="Yu Y."/>
        </authorList>
    </citation>
    <scope>NUCLEOTIDE SEQUENCE [LARGE SCALE GENOMIC DNA]</scope>
    <source>
        <tissue evidence="1">Muscle</tissue>
    </source>
</reference>
<dbReference type="STRING" id="6689.A0A3R7MFS1"/>
<dbReference type="InterPro" id="IPR001611">
    <property type="entry name" value="Leu-rich_rpt"/>
</dbReference>
<name>A0A3R7MFS1_PENVA</name>
<organism evidence="1 2">
    <name type="scientific">Penaeus vannamei</name>
    <name type="common">Whiteleg shrimp</name>
    <name type="synonym">Litopenaeus vannamei</name>
    <dbReference type="NCBI Taxonomy" id="6689"/>
    <lineage>
        <taxon>Eukaryota</taxon>
        <taxon>Metazoa</taxon>
        <taxon>Ecdysozoa</taxon>
        <taxon>Arthropoda</taxon>
        <taxon>Crustacea</taxon>
        <taxon>Multicrustacea</taxon>
        <taxon>Malacostraca</taxon>
        <taxon>Eumalacostraca</taxon>
        <taxon>Eucarida</taxon>
        <taxon>Decapoda</taxon>
        <taxon>Dendrobranchiata</taxon>
        <taxon>Penaeoidea</taxon>
        <taxon>Penaeidae</taxon>
        <taxon>Penaeus</taxon>
    </lineage>
</organism>
<dbReference type="PROSITE" id="PS51450">
    <property type="entry name" value="LRR"/>
    <property type="match status" value="1"/>
</dbReference>
<comment type="caution">
    <text evidence="1">The sequence shown here is derived from an EMBL/GenBank/DDBJ whole genome shotgun (WGS) entry which is preliminary data.</text>
</comment>
<dbReference type="PANTHER" id="PTHR24367:SF318">
    <property type="entry name" value="LEUCINE-RICH GLIOMA-INACTIVATED PROTEIN 1-LIKE"/>
    <property type="match status" value="1"/>
</dbReference>
<dbReference type="PANTHER" id="PTHR24367">
    <property type="entry name" value="LEUCINE-RICH REPEAT-CONTAINING PROTEIN"/>
    <property type="match status" value="1"/>
</dbReference>
<dbReference type="SUPFAM" id="SSF52058">
    <property type="entry name" value="L domain-like"/>
    <property type="match status" value="1"/>
</dbReference>
<reference evidence="1 2" key="1">
    <citation type="submission" date="2018-04" db="EMBL/GenBank/DDBJ databases">
        <authorList>
            <person name="Zhang X."/>
            <person name="Yuan J."/>
            <person name="Li F."/>
            <person name="Xiang J."/>
        </authorList>
    </citation>
    <scope>NUCLEOTIDE SEQUENCE [LARGE SCALE GENOMIC DNA]</scope>
    <source>
        <tissue evidence="1">Muscle</tissue>
    </source>
</reference>